<feature type="domain" description="MROH2B-like HEAT-repeats" evidence="3">
    <location>
        <begin position="99"/>
        <end position="361"/>
    </location>
</feature>
<dbReference type="Pfam" id="PF23210">
    <property type="entry name" value="HEAT_Maestro_2"/>
    <property type="match status" value="1"/>
</dbReference>
<reference evidence="6 7" key="1">
    <citation type="submission" date="2025-05" db="UniProtKB">
        <authorList>
            <consortium name="RefSeq"/>
        </authorList>
    </citation>
    <scope>IDENTIFICATION</scope>
</reference>
<proteinExistence type="predicted"/>
<evidence type="ECO:0000313" key="6">
    <source>
        <dbReference type="RefSeq" id="XP_072805937.1"/>
    </source>
</evidence>
<feature type="domain" description="Maestro/Maestro-like HEAT-repeats" evidence="4">
    <location>
        <begin position="802"/>
        <end position="984"/>
    </location>
</feature>
<dbReference type="InterPro" id="IPR055408">
    <property type="entry name" value="HEAT_MROH2B-like"/>
</dbReference>
<dbReference type="InterPro" id="IPR016024">
    <property type="entry name" value="ARM-type_fold"/>
</dbReference>
<evidence type="ECO:0000256" key="1">
    <source>
        <dbReference type="ARBA" id="ARBA00022737"/>
    </source>
</evidence>
<feature type="domain" description="Maestro-like HEAT-repeats" evidence="2">
    <location>
        <begin position="387"/>
        <end position="609"/>
    </location>
</feature>
<dbReference type="RefSeq" id="XP_072805939.1">
    <property type="nucleotide sequence ID" value="XM_072949838.1"/>
</dbReference>
<evidence type="ECO:0000313" key="7">
    <source>
        <dbReference type="RefSeq" id="XP_072805938.1"/>
    </source>
</evidence>
<dbReference type="RefSeq" id="XP_072805938.1">
    <property type="nucleotide sequence ID" value="XM_072949837.1"/>
</dbReference>
<evidence type="ECO:0000313" key="10">
    <source>
        <dbReference type="RefSeq" id="XP_072805941.1"/>
    </source>
</evidence>
<dbReference type="InterPro" id="IPR055406">
    <property type="entry name" value="HEAT_Maestro"/>
</dbReference>
<dbReference type="Proteomes" id="UP001652581">
    <property type="component" value="Chromosome 25"/>
</dbReference>
<dbReference type="Pfam" id="PF23227">
    <property type="entry name" value="HEAT_MROH2B_C"/>
    <property type="match status" value="2"/>
</dbReference>
<dbReference type="RefSeq" id="XP_072805937.1">
    <property type="nucleotide sequence ID" value="XM_072949836.1"/>
</dbReference>
<dbReference type="PANTHER" id="PTHR23120">
    <property type="entry name" value="MAESTRO-RELATED HEAT DOMAIN-CONTAINING"/>
    <property type="match status" value="1"/>
</dbReference>
<evidence type="ECO:0000313" key="8">
    <source>
        <dbReference type="RefSeq" id="XP_072805939.1"/>
    </source>
</evidence>
<dbReference type="InterPro" id="IPR048465">
    <property type="entry name" value="Maestro-like_HEAT"/>
</dbReference>
<gene>
    <name evidence="6 7 8 9 10" type="primary">LOC107034264</name>
</gene>
<evidence type="ECO:0000259" key="2">
    <source>
        <dbReference type="Pfam" id="PF21047"/>
    </source>
</evidence>
<dbReference type="PANTHER" id="PTHR23120:SF3">
    <property type="entry name" value="MAESTRO HEAT-LIKE REPEAT FAMILY MEMBER 4"/>
    <property type="match status" value="1"/>
</dbReference>
<evidence type="ECO:0000259" key="3">
    <source>
        <dbReference type="Pfam" id="PF23210"/>
    </source>
</evidence>
<keyword evidence="1" id="KW-0677">Repeat</keyword>
<evidence type="ECO:0000313" key="9">
    <source>
        <dbReference type="RefSeq" id="XP_072805940.1"/>
    </source>
</evidence>
<accession>A0ABM5CBA9</accession>
<keyword evidence="5" id="KW-1185">Reference proteome</keyword>
<dbReference type="RefSeq" id="XP_072805940.1">
    <property type="nucleotide sequence ID" value="XM_072949839.1"/>
</dbReference>
<dbReference type="RefSeq" id="XP_072805941.1">
    <property type="nucleotide sequence ID" value="XM_072949840.1"/>
</dbReference>
<dbReference type="InterPro" id="IPR045206">
    <property type="entry name" value="Maestro_heat-like_prot"/>
</dbReference>
<protein>
    <submittedName>
        <fullName evidence="6 7">Maestro heat-like repeat family member 5 isoform X1</fullName>
    </submittedName>
</protein>
<name>A0ABM5CBA9_VICPA</name>
<sequence>MVAAPSDGTHRPSWWSSRLSPEEQELDIDLLGRAVAHRSLSGSPPWEEELVSKIKTLSALEKSLVLEAVRHCVQQDSQEKVPEASIPNLLKPFNLDLKSPLGKTLLFHLYGLILRETASEDLVGRHLAALLELSHQSSGHREGIALAVGITSTSHLEQVWAMLEHLGRTKFLRSALVSSDSQPDPDAHWRWIGSTTLLCYGRMALHAGKHILPWVDNIASRMVYYFWCSDHDNTLKTSFLSASIMLVKALSREVSAQRYKFTQIPELIQCLLCILENEPNILVNLFRQKIILVITELSHLRPRLKPTLKSRILQTCMQSLYTLPPAEVLKTSLPPLDPVPDVVVLYQKSAQALDLLLQNFVSENESMDEICFLLQHAEPWLKSNKSHECRRVVQSIFLLLKYVLDYVRLTEEALPSMLGRQVGLLTLLWRDKDKITQSHSSQCVYLLLQLLIQQKTGNTAEFINLNKMKNFEARVRRESEMKFYNLVKALDGNLTVAQHTQLVLTLLQGLCSRDILRCNLAAELLLMIVEGWSVKPEQVAEILQGLFQELPCIIFRDVLQTMMKAVTLLGTQHTQQTVEVMLSLCHPSERHVMPLWKALAANSRLARKVVTLLYVKLKLRPHRELIRFPVQAELMSLLALGAIYELLYVREYKATVRWAFAGILLGLLTQLHYLFELDVVEGIADHQEESLETQALSPCRTCLEALKGLFWTTNYWEVFAYLKLLRGWELFERLETYTEGVALLARAMAHYNCEVKAVLGQAVIFLKSPEERDNIVAILIITEFLNGQELTQYMSRKTMDNFLSLGLNNPNQLVRAMSLKGLSSILLQPKKVVLLRNRLAVLLDSFLKPEPKDLLGLMEILGDILHRLGTQGVGAISLKMAQHLLPLFENEKEGVRGGAIFLYGDVIYSGGKKFRQALKSHAFQALVPLLFHLADSCPDVVMKTKLTFLRCAILLKWEFRKELFGKLAWGRGLGAENDILIYMVPRLLALCMEEPTDCPHPIGSDRPGPIAEAILGGAEMTSWRTPWRESQLVCKVPGPFAQAPVLTGGRRAGPAKPRLCPSPPRPCRGPASWPWTQVESNFGNYHQFLMRALVYLVSPDRHLKLVAMKFIGGLLQDYFADLCFCLKKGDVSTLRKYLELLEQDPDSESRKFYKSFFEDVVELSQYVT</sequence>
<organism evidence="5 8">
    <name type="scientific">Vicugna pacos</name>
    <name type="common">Alpaca</name>
    <name type="synonym">Lama pacos</name>
    <dbReference type="NCBI Taxonomy" id="30538"/>
    <lineage>
        <taxon>Eukaryota</taxon>
        <taxon>Metazoa</taxon>
        <taxon>Chordata</taxon>
        <taxon>Craniata</taxon>
        <taxon>Vertebrata</taxon>
        <taxon>Euteleostomi</taxon>
        <taxon>Mammalia</taxon>
        <taxon>Eutheria</taxon>
        <taxon>Laurasiatheria</taxon>
        <taxon>Artiodactyla</taxon>
        <taxon>Tylopoda</taxon>
        <taxon>Camelidae</taxon>
        <taxon>Vicugna</taxon>
    </lineage>
</organism>
<evidence type="ECO:0000259" key="4">
    <source>
        <dbReference type="Pfam" id="PF23227"/>
    </source>
</evidence>
<dbReference type="Pfam" id="PF21047">
    <property type="entry name" value="HEAT_Maestro"/>
    <property type="match status" value="1"/>
</dbReference>
<dbReference type="GeneID" id="107034264"/>
<feature type="domain" description="Maestro/Maestro-like HEAT-repeats" evidence="4">
    <location>
        <begin position="1078"/>
        <end position="1156"/>
    </location>
</feature>
<dbReference type="SUPFAM" id="SSF48371">
    <property type="entry name" value="ARM repeat"/>
    <property type="match status" value="2"/>
</dbReference>
<evidence type="ECO:0000313" key="5">
    <source>
        <dbReference type="Proteomes" id="UP001652581"/>
    </source>
</evidence>